<name>A0A9P8WIC2_9HYPO</name>
<feature type="non-terminal residue" evidence="3">
    <location>
        <position position="322"/>
    </location>
</feature>
<dbReference type="PROSITE" id="PS51762">
    <property type="entry name" value="GH16_2"/>
    <property type="match status" value="1"/>
</dbReference>
<evidence type="ECO:0000313" key="4">
    <source>
        <dbReference type="Proteomes" id="UP000777438"/>
    </source>
</evidence>
<proteinExistence type="predicted"/>
<keyword evidence="4" id="KW-1185">Reference proteome</keyword>
<dbReference type="AlphaFoldDB" id="A0A9P8WIC2"/>
<dbReference type="Pfam" id="PF26113">
    <property type="entry name" value="GH16_XgeA"/>
    <property type="match status" value="1"/>
</dbReference>
<dbReference type="PANTHER" id="PTHR10963">
    <property type="entry name" value="GLYCOSYL HYDROLASE-RELATED"/>
    <property type="match status" value="1"/>
</dbReference>
<sequence length="322" mass="35075">MAPSLRSVGAAALACVGSVSAKQWYLADTYDASNFFDKFTFFSDADPNSGHVVYQTQAKAEALGLAKCEDDQVYLGPDSTNVLDENTGRPSVRLHSASPYNHGLFIARFSHLPQAACGSWPAFWTVGNTWPDDGEIDIIEGWNLQTTNAPAFHVGDSSEFGTCKLDGSGQTATVETPNCDNTYSDDSQSLNQGCTGTDSAAPYGSSDGGVYALEWTDSYIKLFAWTWDNIPDNLDSSEPDTDSWGTPNMYLPNNNCDIDNHFIDQTLIINIAFCGNPVGNDDVWAAACSAKTGYDTCNAYVSAKPEDFANTYFRIKDIRYFK</sequence>
<feature type="domain" description="GH16" evidence="2">
    <location>
        <begin position="30"/>
        <end position="305"/>
    </location>
</feature>
<dbReference type="InterPro" id="IPR050546">
    <property type="entry name" value="Glycosyl_Hydrlase_16"/>
</dbReference>
<dbReference type="PANTHER" id="PTHR10963:SF24">
    <property type="entry name" value="GLYCOSIDASE C21B10.07-RELATED"/>
    <property type="match status" value="1"/>
</dbReference>
<feature type="chain" id="PRO_5040194660" evidence="1">
    <location>
        <begin position="22"/>
        <end position="322"/>
    </location>
</feature>
<dbReference type="Proteomes" id="UP000777438">
    <property type="component" value="Unassembled WGS sequence"/>
</dbReference>
<dbReference type="InterPro" id="IPR000757">
    <property type="entry name" value="Beta-glucanase-like"/>
</dbReference>
<feature type="signal peptide" evidence="1">
    <location>
        <begin position="1"/>
        <end position="21"/>
    </location>
</feature>
<dbReference type="GO" id="GO:0004553">
    <property type="term" value="F:hydrolase activity, hydrolyzing O-glycosyl compounds"/>
    <property type="evidence" value="ECO:0007669"/>
    <property type="project" value="InterPro"/>
</dbReference>
<dbReference type="EMBL" id="JAGPYM010000001">
    <property type="protein sequence ID" value="KAH6899862.1"/>
    <property type="molecule type" value="Genomic_DNA"/>
</dbReference>
<protein>
    <submittedName>
        <fullName evidence="3">Concanavalin A-like lectin/glucanase domain-containing protein</fullName>
    </submittedName>
</protein>
<evidence type="ECO:0000313" key="3">
    <source>
        <dbReference type="EMBL" id="KAH6899862.1"/>
    </source>
</evidence>
<dbReference type="Gene3D" id="2.60.120.200">
    <property type="match status" value="1"/>
</dbReference>
<comment type="caution">
    <text evidence="3">The sequence shown here is derived from an EMBL/GenBank/DDBJ whole genome shotgun (WGS) entry which is preliminary data.</text>
</comment>
<accession>A0A9P8WIC2</accession>
<evidence type="ECO:0000259" key="2">
    <source>
        <dbReference type="PROSITE" id="PS51762"/>
    </source>
</evidence>
<dbReference type="GO" id="GO:0009251">
    <property type="term" value="P:glucan catabolic process"/>
    <property type="evidence" value="ECO:0007669"/>
    <property type="project" value="TreeGrafter"/>
</dbReference>
<dbReference type="InterPro" id="IPR013320">
    <property type="entry name" value="ConA-like_dom_sf"/>
</dbReference>
<keyword evidence="1" id="KW-0732">Signal</keyword>
<reference evidence="3 4" key="1">
    <citation type="journal article" date="2021" name="Nat. Commun.">
        <title>Genetic determinants of endophytism in the Arabidopsis root mycobiome.</title>
        <authorList>
            <person name="Mesny F."/>
            <person name="Miyauchi S."/>
            <person name="Thiergart T."/>
            <person name="Pickel B."/>
            <person name="Atanasova L."/>
            <person name="Karlsson M."/>
            <person name="Huettel B."/>
            <person name="Barry K.W."/>
            <person name="Haridas S."/>
            <person name="Chen C."/>
            <person name="Bauer D."/>
            <person name="Andreopoulos W."/>
            <person name="Pangilinan J."/>
            <person name="LaButti K."/>
            <person name="Riley R."/>
            <person name="Lipzen A."/>
            <person name="Clum A."/>
            <person name="Drula E."/>
            <person name="Henrissat B."/>
            <person name="Kohler A."/>
            <person name="Grigoriev I.V."/>
            <person name="Martin F.M."/>
            <person name="Hacquard S."/>
        </authorList>
    </citation>
    <scope>NUCLEOTIDE SEQUENCE [LARGE SCALE GENOMIC DNA]</scope>
    <source>
        <strain evidence="3 4">MPI-CAGE-CH-0241</strain>
    </source>
</reference>
<dbReference type="CDD" id="cd02181">
    <property type="entry name" value="GH16_fungal_Lam16A_glucanase"/>
    <property type="match status" value="1"/>
</dbReference>
<dbReference type="OrthoDB" id="192832at2759"/>
<dbReference type="SUPFAM" id="SSF49899">
    <property type="entry name" value="Concanavalin A-like lectins/glucanases"/>
    <property type="match status" value="1"/>
</dbReference>
<evidence type="ECO:0000256" key="1">
    <source>
        <dbReference type="SAM" id="SignalP"/>
    </source>
</evidence>
<gene>
    <name evidence="3" type="ORF">B0T10DRAFT_393436</name>
</gene>
<organism evidence="3 4">
    <name type="scientific">Thelonectria olida</name>
    <dbReference type="NCBI Taxonomy" id="1576542"/>
    <lineage>
        <taxon>Eukaryota</taxon>
        <taxon>Fungi</taxon>
        <taxon>Dikarya</taxon>
        <taxon>Ascomycota</taxon>
        <taxon>Pezizomycotina</taxon>
        <taxon>Sordariomycetes</taxon>
        <taxon>Hypocreomycetidae</taxon>
        <taxon>Hypocreales</taxon>
        <taxon>Nectriaceae</taxon>
        <taxon>Thelonectria</taxon>
    </lineage>
</organism>